<gene>
    <name evidence="9" type="ORF">TCM_002567</name>
</gene>
<keyword evidence="7" id="KW-0611">Plant defense</keyword>
<keyword evidence="10" id="KW-1185">Reference proteome</keyword>
<evidence type="ECO:0000256" key="2">
    <source>
        <dbReference type="ARBA" id="ARBA00006722"/>
    </source>
</evidence>
<name>A0A061DMQ3_THECC</name>
<evidence type="ECO:0000256" key="3">
    <source>
        <dbReference type="ARBA" id="ARBA00022525"/>
    </source>
</evidence>
<dbReference type="InParanoid" id="A0A061DMQ3"/>
<evidence type="ECO:0000256" key="5">
    <source>
        <dbReference type="ARBA" id="ARBA00022577"/>
    </source>
</evidence>
<dbReference type="OMA" id="CWKFCVE"/>
<dbReference type="eggNOG" id="ENOG502SEE3">
    <property type="taxonomic scope" value="Eukaryota"/>
</dbReference>
<dbReference type="AlphaFoldDB" id="A0A061DMQ3"/>
<protein>
    <submittedName>
        <fullName evidence="9">Defensin-like family protein, putative</fullName>
    </submittedName>
</protein>
<dbReference type="Pfam" id="PF10868">
    <property type="entry name" value="Defensin_like"/>
    <property type="match status" value="1"/>
</dbReference>
<evidence type="ECO:0000256" key="8">
    <source>
        <dbReference type="SAM" id="SignalP"/>
    </source>
</evidence>
<evidence type="ECO:0000256" key="7">
    <source>
        <dbReference type="ARBA" id="ARBA00022821"/>
    </source>
</evidence>
<dbReference type="PANTHER" id="PTHR34453:SF3">
    <property type="entry name" value="DEFENSIN-LIKE (DEFL) FAMILY PROTEIN-RELATED"/>
    <property type="match status" value="1"/>
</dbReference>
<dbReference type="GO" id="GO:0031640">
    <property type="term" value="P:killing of cells of another organism"/>
    <property type="evidence" value="ECO:0007669"/>
    <property type="project" value="UniProtKB-KW"/>
</dbReference>
<comment type="similarity">
    <text evidence="2">Belongs to the DEFL family.</text>
</comment>
<proteinExistence type="inferred from homology"/>
<keyword evidence="6 8" id="KW-0732">Signal</keyword>
<dbReference type="Gramene" id="EOX93667">
    <property type="protein sequence ID" value="EOX93667"/>
    <property type="gene ID" value="TCM_002567"/>
</dbReference>
<sequence>MGQVKVLSFLLLAALILFIDFGQVQVVAAQARCCNNHPDLGRCLPGQDDDPQKGGKCWNYCSSGCQKGGFCKRMKDGHHECHCYC</sequence>
<dbReference type="GO" id="GO:0005576">
    <property type="term" value="C:extracellular region"/>
    <property type="evidence" value="ECO:0007669"/>
    <property type="project" value="UniProtKB-SubCell"/>
</dbReference>
<comment type="subcellular location">
    <subcellularLocation>
        <location evidence="1">Secreted</location>
    </subcellularLocation>
</comment>
<dbReference type="PANTHER" id="PTHR34453">
    <property type="entry name" value="DEFENSIN-LIKE (DEFL) FAMILY PROTEIN-RELATED"/>
    <property type="match status" value="1"/>
</dbReference>
<evidence type="ECO:0000256" key="6">
    <source>
        <dbReference type="ARBA" id="ARBA00022729"/>
    </source>
</evidence>
<feature type="signal peptide" evidence="8">
    <location>
        <begin position="1"/>
        <end position="29"/>
    </location>
</feature>
<keyword evidence="4" id="KW-0929">Antimicrobial</keyword>
<keyword evidence="5" id="KW-0295">Fungicide</keyword>
<feature type="chain" id="PRO_5001596519" evidence="8">
    <location>
        <begin position="30"/>
        <end position="85"/>
    </location>
</feature>
<dbReference type="InterPro" id="IPR022618">
    <property type="entry name" value="Defensin-like_20-28"/>
</dbReference>
<organism evidence="9 10">
    <name type="scientific">Theobroma cacao</name>
    <name type="common">Cacao</name>
    <name type="synonym">Cocoa</name>
    <dbReference type="NCBI Taxonomy" id="3641"/>
    <lineage>
        <taxon>Eukaryota</taxon>
        <taxon>Viridiplantae</taxon>
        <taxon>Streptophyta</taxon>
        <taxon>Embryophyta</taxon>
        <taxon>Tracheophyta</taxon>
        <taxon>Spermatophyta</taxon>
        <taxon>Magnoliopsida</taxon>
        <taxon>eudicotyledons</taxon>
        <taxon>Gunneridae</taxon>
        <taxon>Pentapetalae</taxon>
        <taxon>rosids</taxon>
        <taxon>malvids</taxon>
        <taxon>Malvales</taxon>
        <taxon>Malvaceae</taxon>
        <taxon>Byttnerioideae</taxon>
        <taxon>Theobroma</taxon>
    </lineage>
</organism>
<dbReference type="Proteomes" id="UP000026915">
    <property type="component" value="Chromosome 1"/>
</dbReference>
<evidence type="ECO:0000256" key="4">
    <source>
        <dbReference type="ARBA" id="ARBA00022529"/>
    </source>
</evidence>
<keyword evidence="3" id="KW-0964">Secreted</keyword>
<dbReference type="HOGENOM" id="CLU_185732_0_0_1"/>
<evidence type="ECO:0000256" key="1">
    <source>
        <dbReference type="ARBA" id="ARBA00004613"/>
    </source>
</evidence>
<dbReference type="GO" id="GO:0050832">
    <property type="term" value="P:defense response to fungus"/>
    <property type="evidence" value="ECO:0007669"/>
    <property type="project" value="UniProtKB-KW"/>
</dbReference>
<reference evidence="9 10" key="1">
    <citation type="journal article" date="2013" name="Genome Biol.">
        <title>The genome sequence of the most widely cultivated cacao type and its use to identify candidate genes regulating pod color.</title>
        <authorList>
            <person name="Motamayor J.C."/>
            <person name="Mockaitis K."/>
            <person name="Schmutz J."/>
            <person name="Haiminen N."/>
            <person name="Iii D.L."/>
            <person name="Cornejo O."/>
            <person name="Findley S.D."/>
            <person name="Zheng P."/>
            <person name="Utro F."/>
            <person name="Royaert S."/>
            <person name="Saski C."/>
            <person name="Jenkins J."/>
            <person name="Podicheti R."/>
            <person name="Zhao M."/>
            <person name="Scheffler B.E."/>
            <person name="Stack J.C."/>
            <person name="Feltus F.A."/>
            <person name="Mustiga G.M."/>
            <person name="Amores F."/>
            <person name="Phillips W."/>
            <person name="Marelli J.P."/>
            <person name="May G.D."/>
            <person name="Shapiro H."/>
            <person name="Ma J."/>
            <person name="Bustamante C.D."/>
            <person name="Schnell R.J."/>
            <person name="Main D."/>
            <person name="Gilbert D."/>
            <person name="Parida L."/>
            <person name="Kuhn D.N."/>
        </authorList>
    </citation>
    <scope>NUCLEOTIDE SEQUENCE [LARGE SCALE GENOMIC DNA]</scope>
    <source>
        <strain evidence="10">cv. Matina 1-6</strain>
    </source>
</reference>
<evidence type="ECO:0000313" key="10">
    <source>
        <dbReference type="Proteomes" id="UP000026915"/>
    </source>
</evidence>
<accession>A0A061DMQ3</accession>
<dbReference type="EMBL" id="CM001879">
    <property type="protein sequence ID" value="EOX93667.1"/>
    <property type="molecule type" value="Genomic_DNA"/>
</dbReference>
<evidence type="ECO:0000313" key="9">
    <source>
        <dbReference type="EMBL" id="EOX93667.1"/>
    </source>
</evidence>